<evidence type="ECO:0000313" key="2">
    <source>
        <dbReference type="Proteomes" id="UP001303046"/>
    </source>
</evidence>
<evidence type="ECO:0008006" key="3">
    <source>
        <dbReference type="Google" id="ProtNLM"/>
    </source>
</evidence>
<gene>
    <name evidence="1" type="primary">Necator_chrIV.g16267</name>
    <name evidence="1" type="ORF">RB195_002971</name>
</gene>
<proteinExistence type="predicted"/>
<dbReference type="EMBL" id="JAVFWL010000004">
    <property type="protein sequence ID" value="KAK6751305.1"/>
    <property type="molecule type" value="Genomic_DNA"/>
</dbReference>
<keyword evidence="2" id="KW-1185">Reference proteome</keyword>
<organism evidence="1 2">
    <name type="scientific">Necator americanus</name>
    <name type="common">Human hookworm</name>
    <dbReference type="NCBI Taxonomy" id="51031"/>
    <lineage>
        <taxon>Eukaryota</taxon>
        <taxon>Metazoa</taxon>
        <taxon>Ecdysozoa</taxon>
        <taxon>Nematoda</taxon>
        <taxon>Chromadorea</taxon>
        <taxon>Rhabditida</taxon>
        <taxon>Rhabditina</taxon>
        <taxon>Rhabditomorpha</taxon>
        <taxon>Strongyloidea</taxon>
        <taxon>Ancylostomatidae</taxon>
        <taxon>Bunostominae</taxon>
        <taxon>Necator</taxon>
    </lineage>
</organism>
<name>A0ABR1DMT3_NECAM</name>
<dbReference type="Gene3D" id="1.10.340.70">
    <property type="match status" value="1"/>
</dbReference>
<reference evidence="1 2" key="1">
    <citation type="submission" date="2023-08" db="EMBL/GenBank/DDBJ databases">
        <title>A Necator americanus chromosomal reference genome.</title>
        <authorList>
            <person name="Ilik V."/>
            <person name="Petrzelkova K.J."/>
            <person name="Pardy F."/>
            <person name="Fuh T."/>
            <person name="Niatou-Singa F.S."/>
            <person name="Gouil Q."/>
            <person name="Baker L."/>
            <person name="Ritchie M.E."/>
            <person name="Jex A.R."/>
            <person name="Gazzola D."/>
            <person name="Li H."/>
            <person name="Toshio Fujiwara R."/>
            <person name="Zhan B."/>
            <person name="Aroian R.V."/>
            <person name="Pafco B."/>
            <person name="Schwarz E.M."/>
        </authorList>
    </citation>
    <scope>NUCLEOTIDE SEQUENCE [LARGE SCALE GENOMIC DNA]</scope>
    <source>
        <strain evidence="1 2">Aroian</strain>
        <tissue evidence="1">Whole animal</tissue>
    </source>
</reference>
<sequence length="175" mass="19941">MAKFNGVTLEQMKYLVWICGFVTPQDAGVRAHALCKMEDNPQATLKAYRRSSALYQHSSKDCSNRLPQMEPPVKRRNTLQKAHPGQTRKTKMLARSFVNWPTMDSEIEKLVKTCPRRASVGKDPIKAELESTTRITVMAETILAVDSSPCWFRWTDGKTILSVYRGHENFYSSVN</sequence>
<protein>
    <recommendedName>
        <fullName evidence="3">Mos1 transposase HTH domain-containing protein</fullName>
    </recommendedName>
</protein>
<comment type="caution">
    <text evidence="1">The sequence shown here is derived from an EMBL/GenBank/DDBJ whole genome shotgun (WGS) entry which is preliminary data.</text>
</comment>
<accession>A0ABR1DMT3</accession>
<evidence type="ECO:0000313" key="1">
    <source>
        <dbReference type="EMBL" id="KAK6751305.1"/>
    </source>
</evidence>
<dbReference type="Proteomes" id="UP001303046">
    <property type="component" value="Unassembled WGS sequence"/>
</dbReference>